<accession>A0A2V5JZ52</accession>
<feature type="compositionally biased region" description="Pro residues" evidence="1">
    <location>
        <begin position="120"/>
        <end position="134"/>
    </location>
</feature>
<gene>
    <name evidence="4" type="ORF">DLM86_22370</name>
</gene>
<keyword evidence="5" id="KW-1185">Reference proteome</keyword>
<feature type="transmembrane region" description="Helical" evidence="2">
    <location>
        <begin position="179"/>
        <end position="201"/>
    </location>
</feature>
<dbReference type="SUPFAM" id="SSF110997">
    <property type="entry name" value="Sporulation related repeat"/>
    <property type="match status" value="1"/>
</dbReference>
<dbReference type="AlphaFoldDB" id="A0A2V5JZ52"/>
<evidence type="ECO:0000313" key="4">
    <source>
        <dbReference type="EMBL" id="PYI52219.1"/>
    </source>
</evidence>
<dbReference type="EMBL" id="QJVJ01000010">
    <property type="protein sequence ID" value="PYI52219.1"/>
    <property type="molecule type" value="Genomic_DNA"/>
</dbReference>
<feature type="compositionally biased region" description="Basic and acidic residues" evidence="1">
    <location>
        <begin position="43"/>
        <end position="66"/>
    </location>
</feature>
<dbReference type="RefSeq" id="WP_110842292.1">
    <property type="nucleotide sequence ID" value="NZ_QJVJ01000010.1"/>
</dbReference>
<feature type="compositionally biased region" description="Basic and acidic residues" evidence="1">
    <location>
        <begin position="149"/>
        <end position="160"/>
    </location>
</feature>
<protein>
    <recommendedName>
        <fullName evidence="3">SPOR domain-containing protein</fullName>
    </recommendedName>
</protein>
<evidence type="ECO:0000259" key="3">
    <source>
        <dbReference type="Pfam" id="PF05036"/>
    </source>
</evidence>
<keyword evidence="2" id="KW-1133">Transmembrane helix</keyword>
<feature type="region of interest" description="Disordered" evidence="1">
    <location>
        <begin position="100"/>
        <end position="160"/>
    </location>
</feature>
<name>A0A2V5JZ52_9BACL</name>
<dbReference type="InterPro" id="IPR007730">
    <property type="entry name" value="SPOR-like_dom"/>
</dbReference>
<reference evidence="4 5" key="1">
    <citation type="submission" date="2018-05" db="EMBL/GenBank/DDBJ databases">
        <title>Paenibacillus flagellatus sp. nov., isolated from selenium mineral soil.</title>
        <authorList>
            <person name="Dai X."/>
        </authorList>
    </citation>
    <scope>NUCLEOTIDE SEQUENCE [LARGE SCALE GENOMIC DNA]</scope>
    <source>
        <strain evidence="4 5">DXL2</strain>
    </source>
</reference>
<dbReference type="GO" id="GO:0042834">
    <property type="term" value="F:peptidoglycan binding"/>
    <property type="evidence" value="ECO:0007669"/>
    <property type="project" value="InterPro"/>
</dbReference>
<dbReference type="OrthoDB" id="2680382at2"/>
<dbReference type="InterPro" id="IPR036680">
    <property type="entry name" value="SPOR-like_sf"/>
</dbReference>
<evidence type="ECO:0000313" key="5">
    <source>
        <dbReference type="Proteomes" id="UP000247476"/>
    </source>
</evidence>
<feature type="domain" description="SPOR" evidence="3">
    <location>
        <begin position="264"/>
        <end position="321"/>
    </location>
</feature>
<comment type="caution">
    <text evidence="4">The sequence shown here is derived from an EMBL/GenBank/DDBJ whole genome shotgun (WGS) entry which is preliminary data.</text>
</comment>
<dbReference type="Proteomes" id="UP000247476">
    <property type="component" value="Unassembled WGS sequence"/>
</dbReference>
<keyword evidence="2" id="KW-0812">Transmembrane</keyword>
<sequence>MNKARITYRFDETGREAARKEPNPVIPLTQEEFTVIEDVQPIRTEERPHRAEEPEEHEAWSERDFSRGRSRDIIDVQPLNQFTTDFGAWSSPFDAETERVERAIRESGGARAPERDERPAQPPIRPVPHQPYPIEPQERYDGESGYYGTDERDVPYRRRGDVQPFVGRSRYERHNRTPWLKIVTSVAGAVGTGVLIGYFVLSMFGGDETLPGTGATAGAGKPPAAANGSPAAGQTKPPAAEAAPASSTSAATVAVNVAAQSYTLLQNGVFSNQQGADAAAAELKKQGLAAFVQPSDKFYVYVGMAPSRDDALALSQLLQAKEPKTELFLKAVSMPAVAKIKWSGTAEQAGQAETFLVQSRKLVQTIGSFAAARLKEATPGAMDDATLATIKTAHQAMSGAAAPFAAGLAQEQKATLERLGTAMSTAVASMDEYKKNASASYLWQAQTALMQAAFAESELLAAIKAP</sequence>
<evidence type="ECO:0000256" key="2">
    <source>
        <dbReference type="SAM" id="Phobius"/>
    </source>
</evidence>
<feature type="region of interest" description="Disordered" evidence="1">
    <location>
        <begin position="214"/>
        <end position="244"/>
    </location>
</feature>
<dbReference type="Pfam" id="PF05036">
    <property type="entry name" value="SPOR"/>
    <property type="match status" value="1"/>
</dbReference>
<keyword evidence="2" id="KW-0472">Membrane</keyword>
<feature type="region of interest" description="Disordered" evidence="1">
    <location>
        <begin position="38"/>
        <end position="66"/>
    </location>
</feature>
<evidence type="ECO:0000256" key="1">
    <source>
        <dbReference type="SAM" id="MobiDB-lite"/>
    </source>
</evidence>
<organism evidence="4 5">
    <name type="scientific">Paenibacillus flagellatus</name>
    <dbReference type="NCBI Taxonomy" id="2211139"/>
    <lineage>
        <taxon>Bacteria</taxon>
        <taxon>Bacillati</taxon>
        <taxon>Bacillota</taxon>
        <taxon>Bacilli</taxon>
        <taxon>Bacillales</taxon>
        <taxon>Paenibacillaceae</taxon>
        <taxon>Paenibacillus</taxon>
    </lineage>
</organism>
<proteinExistence type="predicted"/>
<dbReference type="Gene3D" id="3.30.70.1070">
    <property type="entry name" value="Sporulation related repeat"/>
    <property type="match status" value="1"/>
</dbReference>